<accession>A0ABR3NZA9</accession>
<name>A0ABR3NZA9_9TELE</name>
<comment type="caution">
    <text evidence="1">The sequence shown here is derived from an EMBL/GenBank/DDBJ whole genome shotgun (WGS) entry which is preliminary data.</text>
</comment>
<evidence type="ECO:0000313" key="1">
    <source>
        <dbReference type="EMBL" id="KAL1282187.1"/>
    </source>
</evidence>
<sequence length="82" mass="9056">MSRCALAGDPRLLWAGLCALDECRGCHPASRLLDPSRPLCYLQSQINAPSPRSPRFLTPLLLMPRSLPRASFLCGQHVTLLK</sequence>
<evidence type="ECO:0008006" key="3">
    <source>
        <dbReference type="Google" id="ProtNLM"/>
    </source>
</evidence>
<dbReference type="EMBL" id="JAYMGO010000001">
    <property type="protein sequence ID" value="KAL1282187.1"/>
    <property type="molecule type" value="Genomic_DNA"/>
</dbReference>
<keyword evidence="2" id="KW-1185">Reference proteome</keyword>
<evidence type="ECO:0000313" key="2">
    <source>
        <dbReference type="Proteomes" id="UP001558613"/>
    </source>
</evidence>
<proteinExistence type="predicted"/>
<dbReference type="Proteomes" id="UP001558613">
    <property type="component" value="Unassembled WGS sequence"/>
</dbReference>
<gene>
    <name evidence="1" type="ORF">QQF64_000990</name>
</gene>
<reference evidence="1 2" key="1">
    <citation type="submission" date="2023-09" db="EMBL/GenBank/DDBJ databases">
        <authorList>
            <person name="Wang M."/>
        </authorList>
    </citation>
    <scope>NUCLEOTIDE SEQUENCE [LARGE SCALE GENOMIC DNA]</scope>
    <source>
        <strain evidence="1">GT-2023</strain>
        <tissue evidence="1">Liver</tissue>
    </source>
</reference>
<organism evidence="1 2">
    <name type="scientific">Cirrhinus molitorella</name>
    <name type="common">mud carp</name>
    <dbReference type="NCBI Taxonomy" id="172907"/>
    <lineage>
        <taxon>Eukaryota</taxon>
        <taxon>Metazoa</taxon>
        <taxon>Chordata</taxon>
        <taxon>Craniata</taxon>
        <taxon>Vertebrata</taxon>
        <taxon>Euteleostomi</taxon>
        <taxon>Actinopterygii</taxon>
        <taxon>Neopterygii</taxon>
        <taxon>Teleostei</taxon>
        <taxon>Ostariophysi</taxon>
        <taxon>Cypriniformes</taxon>
        <taxon>Cyprinidae</taxon>
        <taxon>Labeoninae</taxon>
        <taxon>Labeonini</taxon>
        <taxon>Cirrhinus</taxon>
    </lineage>
</organism>
<protein>
    <recommendedName>
        <fullName evidence="3">Secreted protein</fullName>
    </recommendedName>
</protein>